<dbReference type="Gene3D" id="3.40.640.10">
    <property type="entry name" value="Type I PLP-dependent aspartate aminotransferase-like (Major domain)"/>
    <property type="match status" value="1"/>
</dbReference>
<dbReference type="SUPFAM" id="SSF53383">
    <property type="entry name" value="PLP-dependent transferases"/>
    <property type="match status" value="1"/>
</dbReference>
<organism evidence="7 8">
    <name type="scientific">Pelagovum pacificum</name>
    <dbReference type="NCBI Taxonomy" id="2588711"/>
    <lineage>
        <taxon>Bacteria</taxon>
        <taxon>Pseudomonadati</taxon>
        <taxon>Pseudomonadota</taxon>
        <taxon>Alphaproteobacteria</taxon>
        <taxon>Rhodobacterales</taxon>
        <taxon>Paracoccaceae</taxon>
        <taxon>Pelagovum</taxon>
    </lineage>
</organism>
<dbReference type="InterPro" id="IPR004839">
    <property type="entry name" value="Aminotransferase_I/II_large"/>
</dbReference>
<gene>
    <name evidence="7" type="ORF">FHY64_10405</name>
</gene>
<protein>
    <recommendedName>
        <fullName evidence="2">cysteine-S-conjugate beta-lyase</fullName>
        <ecNumber evidence="2">4.4.1.13</ecNumber>
    </recommendedName>
</protein>
<dbReference type="InterPro" id="IPR051798">
    <property type="entry name" value="Class-II_PLP-Dep_Aminotrans"/>
</dbReference>
<accession>A0A5C5GFX5</accession>
<evidence type="ECO:0000259" key="6">
    <source>
        <dbReference type="Pfam" id="PF00155"/>
    </source>
</evidence>
<dbReference type="InterPro" id="IPR027619">
    <property type="entry name" value="C-S_lyase_PatB-like"/>
</dbReference>
<dbReference type="EC" id="4.4.1.13" evidence="2"/>
<name>A0A5C5GFX5_9RHOB</name>
<reference evidence="7 8" key="1">
    <citation type="submission" date="2019-06" db="EMBL/GenBank/DDBJ databases">
        <title>Genome of new Rhodobacteraceae sp. SM1903.</title>
        <authorList>
            <person name="Ren X."/>
        </authorList>
    </citation>
    <scope>NUCLEOTIDE SEQUENCE [LARGE SCALE GENOMIC DNA]</scope>
    <source>
        <strain evidence="7 8">SM1903</strain>
    </source>
</reference>
<dbReference type="InterPro" id="IPR015421">
    <property type="entry name" value="PyrdxlP-dep_Trfase_major"/>
</dbReference>
<evidence type="ECO:0000313" key="8">
    <source>
        <dbReference type="Proteomes" id="UP000314011"/>
    </source>
</evidence>
<comment type="similarity">
    <text evidence="5">Belongs to the class-II pyridoxal-phosphate-dependent aminotransferase family. MalY/PatB cystathionine beta-lyase subfamily.</text>
</comment>
<keyword evidence="4 7" id="KW-0456">Lyase</keyword>
<dbReference type="InterPro" id="IPR015422">
    <property type="entry name" value="PyrdxlP-dep_Trfase_small"/>
</dbReference>
<dbReference type="RefSeq" id="WP_140194345.1">
    <property type="nucleotide sequence ID" value="NZ_CP065915.1"/>
</dbReference>
<evidence type="ECO:0000313" key="7">
    <source>
        <dbReference type="EMBL" id="TNY33658.1"/>
    </source>
</evidence>
<feature type="domain" description="Aminotransferase class I/classII large" evidence="6">
    <location>
        <begin position="46"/>
        <end position="382"/>
    </location>
</feature>
<evidence type="ECO:0000256" key="5">
    <source>
        <dbReference type="ARBA" id="ARBA00037974"/>
    </source>
</evidence>
<evidence type="ECO:0000256" key="3">
    <source>
        <dbReference type="ARBA" id="ARBA00022898"/>
    </source>
</evidence>
<dbReference type="OrthoDB" id="3224382at2"/>
<evidence type="ECO:0000256" key="2">
    <source>
        <dbReference type="ARBA" id="ARBA00012224"/>
    </source>
</evidence>
<dbReference type="GO" id="GO:0030170">
    <property type="term" value="F:pyridoxal phosphate binding"/>
    <property type="evidence" value="ECO:0007669"/>
    <property type="project" value="InterPro"/>
</dbReference>
<dbReference type="CDD" id="cd00609">
    <property type="entry name" value="AAT_like"/>
    <property type="match status" value="1"/>
</dbReference>
<dbReference type="PANTHER" id="PTHR43525:SF1">
    <property type="entry name" value="PROTEIN MALY"/>
    <property type="match status" value="1"/>
</dbReference>
<comment type="caution">
    <text evidence="7">The sequence shown here is derived from an EMBL/GenBank/DDBJ whole genome shotgun (WGS) entry which is preliminary data.</text>
</comment>
<evidence type="ECO:0000256" key="1">
    <source>
        <dbReference type="ARBA" id="ARBA00001933"/>
    </source>
</evidence>
<dbReference type="NCBIfam" id="TIGR04350">
    <property type="entry name" value="C_S_lyase_PatB"/>
    <property type="match status" value="1"/>
</dbReference>
<sequence>MSFDEPVGRAGIGSIKWDMTDMLGVTGEDVLPMWVADMDFESGPFIADALREVTETGFHGYFSTLPACYDAVAWWLETRHGWTVSTDCMNATHGIGNAIALCLDIFTAPGDPVAIMTPVYHEFTNKVRRNDREVRELPLAKDDNGLFALDFERWETLLTGAEKMLIISSPHNPAGRIWTAEEQVAIGDFCARHDLILLCDEIHHDLILPGNRHIPFPVAAPQHMDRTIMAMAASKTFNVAGGRTGFLIATDPSLQERITTRIRQFDIQPNRFGTEITRAAYSPAGAEWVDELTAYLAGNVSVFADGIAAIPGVSSMPMQSTYLAWVDFEALGMAHDEVVRRVHEDARIAPSPGPAFGTGGEHCMRFNLGTSRARVKDAVARLQKAFADVQ</sequence>
<dbReference type="Pfam" id="PF00155">
    <property type="entry name" value="Aminotran_1_2"/>
    <property type="match status" value="1"/>
</dbReference>
<proteinExistence type="inferred from homology"/>
<comment type="cofactor">
    <cofactor evidence="1">
        <name>pyridoxal 5'-phosphate</name>
        <dbReference type="ChEBI" id="CHEBI:597326"/>
    </cofactor>
</comment>
<dbReference type="GO" id="GO:0047804">
    <property type="term" value="F:cysteine-S-conjugate beta-lyase activity"/>
    <property type="evidence" value="ECO:0007669"/>
    <property type="project" value="UniProtKB-EC"/>
</dbReference>
<dbReference type="EMBL" id="VFFF01000001">
    <property type="protein sequence ID" value="TNY33658.1"/>
    <property type="molecule type" value="Genomic_DNA"/>
</dbReference>
<dbReference type="Gene3D" id="3.90.1150.10">
    <property type="entry name" value="Aspartate Aminotransferase, domain 1"/>
    <property type="match status" value="1"/>
</dbReference>
<keyword evidence="8" id="KW-1185">Reference proteome</keyword>
<dbReference type="InterPro" id="IPR015424">
    <property type="entry name" value="PyrdxlP-dep_Trfase"/>
</dbReference>
<dbReference type="Proteomes" id="UP000314011">
    <property type="component" value="Unassembled WGS sequence"/>
</dbReference>
<evidence type="ECO:0000256" key="4">
    <source>
        <dbReference type="ARBA" id="ARBA00023239"/>
    </source>
</evidence>
<dbReference type="PANTHER" id="PTHR43525">
    <property type="entry name" value="PROTEIN MALY"/>
    <property type="match status" value="1"/>
</dbReference>
<dbReference type="AlphaFoldDB" id="A0A5C5GFX5"/>
<keyword evidence="3" id="KW-0663">Pyridoxal phosphate</keyword>